<dbReference type="EMBL" id="AP021876">
    <property type="protein sequence ID" value="BBO79862.1"/>
    <property type="molecule type" value="Genomic_DNA"/>
</dbReference>
<dbReference type="AlphaFoldDB" id="A0A5K7ZCY9"/>
<dbReference type="Gene3D" id="3.40.50.300">
    <property type="entry name" value="P-loop containing nucleotide triphosphate hydrolases"/>
    <property type="match status" value="1"/>
</dbReference>
<dbReference type="SUPFAM" id="SSF52540">
    <property type="entry name" value="P-loop containing nucleoside triphosphate hydrolases"/>
    <property type="match status" value="1"/>
</dbReference>
<organism evidence="2 3">
    <name type="scientific">Desulfosarcina ovata subsp. sediminis</name>
    <dbReference type="NCBI Taxonomy" id="885957"/>
    <lineage>
        <taxon>Bacteria</taxon>
        <taxon>Pseudomonadati</taxon>
        <taxon>Thermodesulfobacteriota</taxon>
        <taxon>Desulfobacteria</taxon>
        <taxon>Desulfobacterales</taxon>
        <taxon>Desulfosarcinaceae</taxon>
        <taxon>Desulfosarcina</taxon>
    </lineage>
</organism>
<sequence length="258" mass="29140">MRRVIFNQKGGVGKTTIACNLAALSAAAGKRTLLVDLDPQANSTQYMLGDKANSLELTLADYYEETLNFIWFPKEANAYVHATPIDRLAILPAHETLGELMARLESRYKIGKLKDVLDQLSEYDAVYIDTPPAFNFYTLSALIAADRCLIPFDCDDFSRRALYRLLDRVREVQQDHNRNLNVEGIVVNHFQERAKLPKALVAELTGEGLPILENRLSHSVSIRESHQKAIPLVNYAPNHKVSMQFRSLFHELNGEEKA</sequence>
<reference evidence="2 3" key="1">
    <citation type="submission" date="2019-11" db="EMBL/GenBank/DDBJ databases">
        <title>Comparative genomics of hydrocarbon-degrading Desulfosarcina strains.</title>
        <authorList>
            <person name="Watanabe M."/>
            <person name="Kojima H."/>
            <person name="Fukui M."/>
        </authorList>
    </citation>
    <scope>NUCLEOTIDE SEQUENCE [LARGE SCALE GENOMIC DNA]</scope>
    <source>
        <strain evidence="2 3">28bB2T</strain>
    </source>
</reference>
<dbReference type="InterPro" id="IPR027417">
    <property type="entry name" value="P-loop_NTPase"/>
</dbReference>
<protein>
    <recommendedName>
        <fullName evidence="1">AAA domain-containing protein</fullName>
    </recommendedName>
</protein>
<dbReference type="InterPro" id="IPR050678">
    <property type="entry name" value="DNA_Partitioning_ATPase"/>
</dbReference>
<dbReference type="Pfam" id="PF13614">
    <property type="entry name" value="AAA_31"/>
    <property type="match status" value="1"/>
</dbReference>
<dbReference type="Proteomes" id="UP000425960">
    <property type="component" value="Chromosome"/>
</dbReference>
<evidence type="ECO:0000313" key="3">
    <source>
        <dbReference type="Proteomes" id="UP000425960"/>
    </source>
</evidence>
<dbReference type="InterPro" id="IPR025669">
    <property type="entry name" value="AAA_dom"/>
</dbReference>
<dbReference type="CDD" id="cd02042">
    <property type="entry name" value="ParAB_family"/>
    <property type="match status" value="1"/>
</dbReference>
<proteinExistence type="predicted"/>
<evidence type="ECO:0000313" key="2">
    <source>
        <dbReference type="EMBL" id="BBO79862.1"/>
    </source>
</evidence>
<dbReference type="PANTHER" id="PTHR13696">
    <property type="entry name" value="P-LOOP CONTAINING NUCLEOSIDE TRIPHOSPHATE HYDROLASE"/>
    <property type="match status" value="1"/>
</dbReference>
<name>A0A5K7ZCY9_9BACT</name>
<evidence type="ECO:0000259" key="1">
    <source>
        <dbReference type="Pfam" id="PF13614"/>
    </source>
</evidence>
<gene>
    <name evidence="2" type="ORF">DSCO28_04280</name>
</gene>
<accession>A0A5K7ZCY9</accession>
<feature type="domain" description="AAA" evidence="1">
    <location>
        <begin position="5"/>
        <end position="181"/>
    </location>
</feature>
<dbReference type="RefSeq" id="WP_155320965.1">
    <property type="nucleotide sequence ID" value="NZ_AP021876.1"/>
</dbReference>
<dbReference type="PANTHER" id="PTHR13696:SF52">
    <property type="entry name" value="PARA FAMILY PROTEIN CT_582"/>
    <property type="match status" value="1"/>
</dbReference>
<dbReference type="KEGG" id="dov:DSCO28_04280"/>